<protein>
    <recommendedName>
        <fullName evidence="5">Outer membrane protein beta-barrel domain-containing protein</fullName>
    </recommendedName>
</protein>
<proteinExistence type="predicted"/>
<keyword evidence="2" id="KW-1133">Transmembrane helix</keyword>
<feature type="transmembrane region" description="Helical" evidence="2">
    <location>
        <begin position="52"/>
        <end position="74"/>
    </location>
</feature>
<keyword evidence="2" id="KW-0472">Membrane</keyword>
<feature type="region of interest" description="Disordered" evidence="1">
    <location>
        <begin position="97"/>
        <end position="182"/>
    </location>
</feature>
<dbReference type="Proteomes" id="UP001172083">
    <property type="component" value="Unassembled WGS sequence"/>
</dbReference>
<organism evidence="3 4">
    <name type="scientific">Agaribacillus aureus</name>
    <dbReference type="NCBI Taxonomy" id="3051825"/>
    <lineage>
        <taxon>Bacteria</taxon>
        <taxon>Pseudomonadati</taxon>
        <taxon>Bacteroidota</taxon>
        <taxon>Cytophagia</taxon>
        <taxon>Cytophagales</taxon>
        <taxon>Splendidivirgaceae</taxon>
        <taxon>Agaribacillus</taxon>
    </lineage>
</organism>
<evidence type="ECO:0008006" key="5">
    <source>
        <dbReference type="Google" id="ProtNLM"/>
    </source>
</evidence>
<keyword evidence="2" id="KW-0812">Transmembrane</keyword>
<feature type="compositionally biased region" description="Low complexity" evidence="1">
    <location>
        <begin position="126"/>
        <end position="136"/>
    </location>
</feature>
<sequence length="503" mass="55124">MKNISENSRGRFEKAWQDAFDGKELSPSPELWKNLDRHLANQETKKYRKGIFIYKWVAAAAVVIALGVSAVYFYNTYTTDTPQMSEVQPVDQPINEQTAENSRQNKAPGITQESALTDNATNTEEASSLKSAGKAKAGADKQNAKATQRTLGKEIASDHKGGQDGRDQGDQRGLAGNGEQGLYAVSTPLDNEKTDQPANVYPTAIGGNEAHGQNQNAINQLTAKGAYFDQLEPSVGDVAMQKVINYEDDPFKKKRDEAYEESLWAGINVSSGYFDPNFASDRGGAVEANSLPFGFFSDSELSQDNVAQSNSGGQSFSFGFNMGKRITKKWVLQSGINYLNYSAGGSTNAFYELSDQTRTPAISAANLEGAKSLNLASSLINFDNQFEFLSIPVKAGYILLDKKVSVLISAGVGTDFFLRNSISPDGNGLDDFDIKPGNDSPYRSVYFNGLMGTQLRYRFSKHYSFTFEPSYSVAINSFSKSDNDLESFPNVFRLGIGLKYHFK</sequence>
<comment type="caution">
    <text evidence="3">The sequence shown here is derived from an EMBL/GenBank/DDBJ whole genome shotgun (WGS) entry which is preliminary data.</text>
</comment>
<gene>
    <name evidence="3" type="ORF">QQ020_18535</name>
</gene>
<evidence type="ECO:0000313" key="4">
    <source>
        <dbReference type="Proteomes" id="UP001172083"/>
    </source>
</evidence>
<evidence type="ECO:0000313" key="3">
    <source>
        <dbReference type="EMBL" id="MDN5214080.1"/>
    </source>
</evidence>
<dbReference type="RefSeq" id="WP_346759417.1">
    <property type="nucleotide sequence ID" value="NZ_JAUJEB010000004.1"/>
</dbReference>
<feature type="compositionally biased region" description="Polar residues" evidence="1">
    <location>
        <begin position="97"/>
        <end position="125"/>
    </location>
</feature>
<name>A0ABT8L8J7_9BACT</name>
<evidence type="ECO:0000256" key="2">
    <source>
        <dbReference type="SAM" id="Phobius"/>
    </source>
</evidence>
<feature type="compositionally biased region" description="Basic and acidic residues" evidence="1">
    <location>
        <begin position="151"/>
        <end position="170"/>
    </location>
</feature>
<evidence type="ECO:0000256" key="1">
    <source>
        <dbReference type="SAM" id="MobiDB-lite"/>
    </source>
</evidence>
<accession>A0ABT8L8J7</accession>
<reference evidence="3" key="1">
    <citation type="submission" date="2023-06" db="EMBL/GenBank/DDBJ databases">
        <title>Genomic of Agaribacillus aureum.</title>
        <authorList>
            <person name="Wang G."/>
        </authorList>
    </citation>
    <scope>NUCLEOTIDE SEQUENCE</scope>
    <source>
        <strain evidence="3">BMA12</strain>
    </source>
</reference>
<keyword evidence="4" id="KW-1185">Reference proteome</keyword>
<dbReference type="EMBL" id="JAUJEB010000004">
    <property type="protein sequence ID" value="MDN5214080.1"/>
    <property type="molecule type" value="Genomic_DNA"/>
</dbReference>